<dbReference type="Gene3D" id="3.40.50.150">
    <property type="entry name" value="Vaccinia Virus protein VP39"/>
    <property type="match status" value="1"/>
</dbReference>
<dbReference type="InterPro" id="IPR029063">
    <property type="entry name" value="SAM-dependent_MTases_sf"/>
</dbReference>
<dbReference type="PROSITE" id="PS01131">
    <property type="entry name" value="RRNA_A_DIMETH"/>
    <property type="match status" value="1"/>
</dbReference>
<dbReference type="HAMAP" id="MF_00786">
    <property type="entry name" value="CbiT"/>
    <property type="match status" value="1"/>
</dbReference>
<gene>
    <name evidence="6" type="ORF">SAMN02746089_01245</name>
</gene>
<keyword evidence="2" id="KW-0169">Cobalamin biosynthesis</keyword>
<evidence type="ECO:0000313" key="7">
    <source>
        <dbReference type="Proteomes" id="UP000184088"/>
    </source>
</evidence>
<organism evidence="6 7">
    <name type="scientific">Caldanaerobius fijiensis DSM 17918</name>
    <dbReference type="NCBI Taxonomy" id="1121256"/>
    <lineage>
        <taxon>Bacteria</taxon>
        <taxon>Bacillati</taxon>
        <taxon>Bacillota</taxon>
        <taxon>Clostridia</taxon>
        <taxon>Thermoanaerobacterales</taxon>
        <taxon>Thermoanaerobacteraceae</taxon>
        <taxon>Caldanaerobius</taxon>
    </lineage>
</organism>
<evidence type="ECO:0000256" key="1">
    <source>
        <dbReference type="ARBA" id="ARBA00004953"/>
    </source>
</evidence>
<comment type="pathway">
    <text evidence="1">Cofactor biosynthesis; adenosylcobalamin biosynthesis.</text>
</comment>
<dbReference type="NCBIfam" id="TIGR02469">
    <property type="entry name" value="CbiT"/>
    <property type="match status" value="1"/>
</dbReference>
<dbReference type="UniPathway" id="UPA00148"/>
<dbReference type="InterPro" id="IPR014008">
    <property type="entry name" value="Cbl_synth_MTase_CbiT"/>
</dbReference>
<dbReference type="GO" id="GO:0008276">
    <property type="term" value="F:protein methyltransferase activity"/>
    <property type="evidence" value="ECO:0007669"/>
    <property type="project" value="InterPro"/>
</dbReference>
<keyword evidence="3 6" id="KW-0489">Methyltransferase</keyword>
<evidence type="ECO:0000313" key="6">
    <source>
        <dbReference type="EMBL" id="SHF07150.1"/>
    </source>
</evidence>
<evidence type="ECO:0000256" key="4">
    <source>
        <dbReference type="ARBA" id="ARBA00022679"/>
    </source>
</evidence>
<dbReference type="PANTHER" id="PTHR43182:SF1">
    <property type="entry name" value="COBALT-PRECORRIN-7 C(5)-METHYLTRANSFERASE"/>
    <property type="match status" value="1"/>
</dbReference>
<keyword evidence="4 6" id="KW-0808">Transferase</keyword>
<keyword evidence="5" id="KW-0949">S-adenosyl-L-methionine</keyword>
<dbReference type="PANTHER" id="PTHR43182">
    <property type="entry name" value="COBALT-PRECORRIN-6B C(15)-METHYLTRANSFERASE (DECARBOXYLATING)"/>
    <property type="match status" value="1"/>
</dbReference>
<sequence>MKWRYVTHGIPDDMFIRGQIPMTKQEIRAVVLSKLRLMENSIVWDIGAGTGTITVEAALCARNGRVFSVERDSEAVELIKCNVEKFELENVTIIKGHAPEALQDLPDPDRVFIGGSGERLGDILDEVDLRLTSDGIVVIDSITIESTYQAITFFKTHGYITDAISINIAVSKDVGMKTMMLARNPVYIVTGVR</sequence>
<dbReference type="CDD" id="cd02440">
    <property type="entry name" value="AdoMet_MTases"/>
    <property type="match status" value="1"/>
</dbReference>
<dbReference type="STRING" id="1121256.SAMN02746089_01245"/>
<protein>
    <submittedName>
        <fullName evidence="6">Cobalt-precorrin-6B (C15)-methyltransferase</fullName>
    </submittedName>
</protein>
<evidence type="ECO:0000256" key="5">
    <source>
        <dbReference type="ARBA" id="ARBA00022691"/>
    </source>
</evidence>
<accession>A0A1M4YMY7</accession>
<dbReference type="InterPro" id="IPR023475">
    <property type="entry name" value="CbiT"/>
</dbReference>
<dbReference type="Pfam" id="PF01135">
    <property type="entry name" value="PCMT"/>
    <property type="match status" value="1"/>
</dbReference>
<dbReference type="RefSeq" id="WP_073342859.1">
    <property type="nucleotide sequence ID" value="NZ_FQVH01000011.1"/>
</dbReference>
<keyword evidence="7" id="KW-1185">Reference proteome</keyword>
<dbReference type="SUPFAM" id="SSF53335">
    <property type="entry name" value="S-adenosyl-L-methionine-dependent methyltransferases"/>
    <property type="match status" value="1"/>
</dbReference>
<dbReference type="GO" id="GO:0000179">
    <property type="term" value="F:rRNA (adenine-N6,N6-)-dimethyltransferase activity"/>
    <property type="evidence" value="ECO:0007669"/>
    <property type="project" value="InterPro"/>
</dbReference>
<proteinExistence type="inferred from homology"/>
<dbReference type="EMBL" id="FQVH01000011">
    <property type="protein sequence ID" value="SHF07150.1"/>
    <property type="molecule type" value="Genomic_DNA"/>
</dbReference>
<dbReference type="InterPro" id="IPR020596">
    <property type="entry name" value="rRNA_Ade_Mease_Trfase_CS"/>
</dbReference>
<reference evidence="6 7" key="1">
    <citation type="submission" date="2016-11" db="EMBL/GenBank/DDBJ databases">
        <authorList>
            <person name="Jaros S."/>
            <person name="Januszkiewicz K."/>
            <person name="Wedrychowicz H."/>
        </authorList>
    </citation>
    <scope>NUCLEOTIDE SEQUENCE [LARGE SCALE GENOMIC DNA]</scope>
    <source>
        <strain evidence="6 7">DSM 17918</strain>
    </source>
</reference>
<dbReference type="InterPro" id="IPR050714">
    <property type="entry name" value="Cobalamin_biosynth_MTase"/>
</dbReference>
<name>A0A1M4YMY7_9THEO</name>
<evidence type="ECO:0000256" key="3">
    <source>
        <dbReference type="ARBA" id="ARBA00022603"/>
    </source>
</evidence>
<dbReference type="AlphaFoldDB" id="A0A1M4YMY7"/>
<evidence type="ECO:0000256" key="2">
    <source>
        <dbReference type="ARBA" id="ARBA00022573"/>
    </source>
</evidence>
<dbReference type="OrthoDB" id="9780707at2"/>
<dbReference type="GO" id="GO:0009236">
    <property type="term" value="P:cobalamin biosynthetic process"/>
    <property type="evidence" value="ECO:0007669"/>
    <property type="project" value="UniProtKB-UniPathway"/>
</dbReference>
<dbReference type="Proteomes" id="UP000184088">
    <property type="component" value="Unassembled WGS sequence"/>
</dbReference>